<dbReference type="GO" id="GO:0008360">
    <property type="term" value="P:regulation of cell shape"/>
    <property type="evidence" value="ECO:0007669"/>
    <property type="project" value="UniProtKB-KW"/>
</dbReference>
<keyword evidence="13" id="KW-1185">Reference proteome</keyword>
<dbReference type="KEGG" id="upl:DSM104440_03028"/>
<dbReference type="GO" id="GO:0071555">
    <property type="term" value="P:cell wall organization"/>
    <property type="evidence" value="ECO:0007669"/>
    <property type="project" value="UniProtKB-KW"/>
</dbReference>
<feature type="binding site" evidence="8">
    <location>
        <position position="270"/>
    </location>
    <ligand>
        <name>substrate</name>
    </ligand>
</feature>
<feature type="active site" evidence="7">
    <location>
        <position position="163"/>
    </location>
</feature>
<protein>
    <recommendedName>
        <fullName evidence="11">Peptidase S11 D-alanyl-D-alanine carboxypeptidase A N-terminal domain-containing protein</fullName>
    </recommendedName>
</protein>
<keyword evidence="4" id="KW-0133">Cell shape</keyword>
<dbReference type="GO" id="GO:0009252">
    <property type="term" value="P:peptidoglycan biosynthetic process"/>
    <property type="evidence" value="ECO:0007669"/>
    <property type="project" value="UniProtKB-KW"/>
</dbReference>
<keyword evidence="6" id="KW-0961">Cell wall biogenesis/degradation</keyword>
<dbReference type="PANTHER" id="PTHR21581:SF26">
    <property type="entry name" value="D-ALANYL-D-ALANINE ENDOPEPTIDASE"/>
    <property type="match status" value="1"/>
</dbReference>
<evidence type="ECO:0000256" key="7">
    <source>
        <dbReference type="PIRSR" id="PIRSR618044-1"/>
    </source>
</evidence>
<keyword evidence="5" id="KW-0573">Peptidoglycan synthesis</keyword>
<dbReference type="PANTHER" id="PTHR21581">
    <property type="entry name" value="D-ALANYL-D-ALANINE CARBOXYPEPTIDASE"/>
    <property type="match status" value="1"/>
</dbReference>
<dbReference type="PRINTS" id="PR00725">
    <property type="entry name" value="DADACBPTASE1"/>
</dbReference>
<feature type="signal peptide" evidence="10">
    <location>
        <begin position="1"/>
        <end position="48"/>
    </location>
</feature>
<evidence type="ECO:0000313" key="13">
    <source>
        <dbReference type="Proteomes" id="UP000503096"/>
    </source>
</evidence>
<evidence type="ECO:0000256" key="10">
    <source>
        <dbReference type="SAM" id="SignalP"/>
    </source>
</evidence>
<dbReference type="GO" id="GO:0009002">
    <property type="term" value="F:serine-type D-Ala-D-Ala carboxypeptidase activity"/>
    <property type="evidence" value="ECO:0007669"/>
    <property type="project" value="InterPro"/>
</dbReference>
<dbReference type="InterPro" id="IPR018044">
    <property type="entry name" value="Peptidase_S11"/>
</dbReference>
<keyword evidence="2 10" id="KW-0732">Signal</keyword>
<dbReference type="InterPro" id="IPR012338">
    <property type="entry name" value="Beta-lactam/transpept-like"/>
</dbReference>
<dbReference type="SUPFAM" id="SSF56601">
    <property type="entry name" value="beta-lactamase/transpeptidase-like"/>
    <property type="match status" value="1"/>
</dbReference>
<dbReference type="EMBL" id="CP053073">
    <property type="protein sequence ID" value="QJR16199.1"/>
    <property type="molecule type" value="Genomic_DNA"/>
</dbReference>
<dbReference type="Proteomes" id="UP000503096">
    <property type="component" value="Chromosome"/>
</dbReference>
<evidence type="ECO:0000256" key="1">
    <source>
        <dbReference type="ARBA" id="ARBA00007164"/>
    </source>
</evidence>
<keyword evidence="3" id="KW-0378">Hydrolase</keyword>
<evidence type="ECO:0000259" key="11">
    <source>
        <dbReference type="Pfam" id="PF00768"/>
    </source>
</evidence>
<accession>A0A6M4H8Z1</accession>
<evidence type="ECO:0000256" key="2">
    <source>
        <dbReference type="ARBA" id="ARBA00022729"/>
    </source>
</evidence>
<feature type="chain" id="PRO_5026651050" description="Peptidase S11 D-alanyl-D-alanine carboxypeptidase A N-terminal domain-containing protein" evidence="10">
    <location>
        <begin position="49"/>
        <end position="331"/>
    </location>
</feature>
<feature type="domain" description="Peptidase S11 D-alanyl-D-alanine carboxypeptidase A N-terminal" evidence="11">
    <location>
        <begin position="73"/>
        <end position="299"/>
    </location>
</feature>
<evidence type="ECO:0000256" key="5">
    <source>
        <dbReference type="ARBA" id="ARBA00022984"/>
    </source>
</evidence>
<evidence type="ECO:0000256" key="9">
    <source>
        <dbReference type="RuleBase" id="RU004016"/>
    </source>
</evidence>
<comment type="similarity">
    <text evidence="1 9">Belongs to the peptidase S11 family.</text>
</comment>
<evidence type="ECO:0000256" key="8">
    <source>
        <dbReference type="PIRSR" id="PIRSR618044-2"/>
    </source>
</evidence>
<dbReference type="GO" id="GO:0006508">
    <property type="term" value="P:proteolysis"/>
    <property type="evidence" value="ECO:0007669"/>
    <property type="project" value="InterPro"/>
</dbReference>
<feature type="active site" description="Proton acceptor" evidence="7">
    <location>
        <position position="109"/>
    </location>
</feature>
<dbReference type="AlphaFoldDB" id="A0A6M4H8Z1"/>
<reference evidence="12 13" key="1">
    <citation type="submission" date="2020-04" db="EMBL/GenBank/DDBJ databases">
        <title>Usitatibacter rugosus gen. nov., sp. nov. and Usitatibacter palustris sp. nov., novel members of Usitatibacteraceae fam. nov. within the order Nitrosomonadales isolated from soil.</title>
        <authorList>
            <person name="Huber K.J."/>
            <person name="Neumann-Schaal M."/>
            <person name="Geppert A."/>
            <person name="Luckner M."/>
            <person name="Wanner G."/>
            <person name="Overmann J."/>
        </authorList>
    </citation>
    <scope>NUCLEOTIDE SEQUENCE [LARGE SCALE GENOMIC DNA]</scope>
    <source>
        <strain evidence="12 13">Swamp67</strain>
    </source>
</reference>
<evidence type="ECO:0000256" key="3">
    <source>
        <dbReference type="ARBA" id="ARBA00022801"/>
    </source>
</evidence>
<dbReference type="NCBIfam" id="NF008668">
    <property type="entry name" value="PRK11669.1"/>
    <property type="match status" value="1"/>
</dbReference>
<dbReference type="InterPro" id="IPR001967">
    <property type="entry name" value="Peptidase_S11_N"/>
</dbReference>
<proteinExistence type="inferred from homology"/>
<sequence length="331" mass="35417">MSFFRFRSSCHMGVKFAMVSPALRPSWRTMKTLLATLLAALIPMSVMAADKQSPQARAIKAKNTAKIETANGAEPALASSAALVIDANTGQTLYAKNAELAVPIASITKVMTAMVVLDAKLPLDEAVQLANEDIDTIKNSKSRLPIGTHFRRDDLIRLALMASDNRAALALGRSYPGGTTAFVEAMNAKAKVLGLNHTHFTDAAGLAPSNVASPADLGKLVAAASTYDLIREYSTTPSADVTLPNTGRKVGFVNTNVLVRSSDWNIGLSKTGYISEAGKCLVMMARIANQPVVIVLMDSWGRLTRIGDANRIRKWLEKNPPKVAVTPQRSG</sequence>
<evidence type="ECO:0000256" key="4">
    <source>
        <dbReference type="ARBA" id="ARBA00022960"/>
    </source>
</evidence>
<evidence type="ECO:0000313" key="12">
    <source>
        <dbReference type="EMBL" id="QJR16199.1"/>
    </source>
</evidence>
<dbReference type="InParanoid" id="A0A6M4H8Z1"/>
<dbReference type="FunCoup" id="A0A6M4H8Z1">
    <property type="interactions" value="10"/>
</dbReference>
<feature type="active site" description="Acyl-ester intermediate" evidence="7">
    <location>
        <position position="106"/>
    </location>
</feature>
<gene>
    <name evidence="12" type="ORF">DSM104440_03028</name>
</gene>
<dbReference type="Pfam" id="PF00768">
    <property type="entry name" value="Peptidase_S11"/>
    <property type="match status" value="1"/>
</dbReference>
<organism evidence="12 13">
    <name type="scientific">Usitatibacter palustris</name>
    <dbReference type="NCBI Taxonomy" id="2732487"/>
    <lineage>
        <taxon>Bacteria</taxon>
        <taxon>Pseudomonadati</taxon>
        <taxon>Pseudomonadota</taxon>
        <taxon>Betaproteobacteria</taxon>
        <taxon>Nitrosomonadales</taxon>
        <taxon>Usitatibacteraceae</taxon>
        <taxon>Usitatibacter</taxon>
    </lineage>
</organism>
<name>A0A6M4H8Z1_9PROT</name>
<evidence type="ECO:0000256" key="6">
    <source>
        <dbReference type="ARBA" id="ARBA00023316"/>
    </source>
</evidence>
<dbReference type="Gene3D" id="3.40.710.10">
    <property type="entry name" value="DD-peptidase/beta-lactamase superfamily"/>
    <property type="match status" value="1"/>
</dbReference>